<evidence type="ECO:0000313" key="11">
    <source>
        <dbReference type="EMBL" id="VDP10620.1"/>
    </source>
</evidence>
<dbReference type="SUPFAM" id="SSF52402">
    <property type="entry name" value="Adenine nucleotide alpha hydrolases-like"/>
    <property type="match status" value="1"/>
</dbReference>
<evidence type="ECO:0000313" key="12">
    <source>
        <dbReference type="Proteomes" id="UP000050761"/>
    </source>
</evidence>
<dbReference type="WBParaSite" id="HPBE_0001808701-mRNA-1">
    <property type="protein sequence ID" value="HPBE_0001808701-mRNA-1"/>
    <property type="gene ID" value="HPBE_0001808701"/>
</dbReference>
<gene>
    <name evidence="11" type="ORF">HPBE_LOCUS18086</name>
</gene>
<organism evidence="11">
    <name type="scientific">Heligmosomoides polygyrus</name>
    <name type="common">Parasitic roundworm</name>
    <dbReference type="NCBI Taxonomy" id="6339"/>
    <lineage>
        <taxon>Eukaryota</taxon>
        <taxon>Metazoa</taxon>
        <taxon>Ecdysozoa</taxon>
        <taxon>Nematoda</taxon>
        <taxon>Chromadorea</taxon>
        <taxon>Rhabditida</taxon>
        <taxon>Rhabditina</taxon>
        <taxon>Rhabditomorpha</taxon>
        <taxon>Strongyloidea</taxon>
        <taxon>Heligmosomidae</taxon>
        <taxon>Heligmosomoides</taxon>
    </lineage>
</organism>
<comment type="catalytic activity">
    <reaction evidence="8 9">
        <text>diphthine-[translation elongation factor 2] + NH4(+) + ATP = diphthamide-[translation elongation factor 2] + AMP + diphosphate + H(+)</text>
        <dbReference type="Rhea" id="RHEA:19753"/>
        <dbReference type="Rhea" id="RHEA-COMP:10172"/>
        <dbReference type="Rhea" id="RHEA-COMP:10174"/>
        <dbReference type="ChEBI" id="CHEBI:15378"/>
        <dbReference type="ChEBI" id="CHEBI:16692"/>
        <dbReference type="ChEBI" id="CHEBI:28938"/>
        <dbReference type="ChEBI" id="CHEBI:30616"/>
        <dbReference type="ChEBI" id="CHEBI:33019"/>
        <dbReference type="ChEBI" id="CHEBI:82696"/>
        <dbReference type="ChEBI" id="CHEBI:456215"/>
        <dbReference type="EC" id="6.3.1.14"/>
    </reaction>
</comment>
<keyword evidence="6 9" id="KW-0547">Nucleotide-binding</keyword>
<keyword evidence="5 9" id="KW-0436">Ligase</keyword>
<keyword evidence="12" id="KW-1185">Reference proteome</keyword>
<reference evidence="13" key="2">
    <citation type="submission" date="2019-09" db="UniProtKB">
        <authorList>
            <consortium name="WormBaseParasite"/>
        </authorList>
    </citation>
    <scope>IDENTIFICATION</scope>
</reference>
<dbReference type="Gene3D" id="3.90.1490.10">
    <property type="entry name" value="putative n-type atp pyrophosphatase, domain 2"/>
    <property type="match status" value="1"/>
</dbReference>
<dbReference type="GO" id="GO:0017178">
    <property type="term" value="F:diphthine-ammonia ligase activity"/>
    <property type="evidence" value="ECO:0007669"/>
    <property type="project" value="UniProtKB-UniRule"/>
</dbReference>
<name>A0A3P8B0Z9_HELPZ</name>
<dbReference type="FunFam" id="3.90.1490.10:FF:000001">
    <property type="entry name" value="Diphthine--ammonia ligase"/>
    <property type="match status" value="1"/>
</dbReference>
<dbReference type="InterPro" id="IPR014729">
    <property type="entry name" value="Rossmann-like_a/b/a_fold"/>
</dbReference>
<evidence type="ECO:0000256" key="3">
    <source>
        <dbReference type="ARBA" id="ARBA00012089"/>
    </source>
</evidence>
<dbReference type="AlphaFoldDB" id="A0A3P8B0Z9"/>
<dbReference type="GO" id="GO:0005524">
    <property type="term" value="F:ATP binding"/>
    <property type="evidence" value="ECO:0007669"/>
    <property type="project" value="UniProtKB-UniRule"/>
</dbReference>
<evidence type="ECO:0000256" key="9">
    <source>
        <dbReference type="PIRNR" id="PIRNR039123"/>
    </source>
</evidence>
<evidence type="ECO:0000256" key="7">
    <source>
        <dbReference type="ARBA" id="ARBA00022840"/>
    </source>
</evidence>
<evidence type="ECO:0000256" key="8">
    <source>
        <dbReference type="ARBA" id="ARBA00048108"/>
    </source>
</evidence>
<evidence type="ECO:0000256" key="5">
    <source>
        <dbReference type="ARBA" id="ARBA00022598"/>
    </source>
</evidence>
<dbReference type="UniPathway" id="UPA00559"/>
<dbReference type="PANTHER" id="PTHR12196:SF2">
    <property type="entry name" value="DIPHTHINE--AMMONIA LIGASE"/>
    <property type="match status" value="1"/>
</dbReference>
<feature type="domain" description="Diphthamide synthase" evidence="10">
    <location>
        <begin position="1"/>
        <end position="222"/>
    </location>
</feature>
<evidence type="ECO:0000256" key="6">
    <source>
        <dbReference type="ARBA" id="ARBA00022741"/>
    </source>
</evidence>
<dbReference type="FunFam" id="3.40.50.620:FF:000145">
    <property type="entry name" value="ATP-binding domain containing protein"/>
    <property type="match status" value="1"/>
</dbReference>
<dbReference type="InterPro" id="IPR030662">
    <property type="entry name" value="DPH6/MJ0570"/>
</dbReference>
<keyword evidence="7 9" id="KW-0067">ATP-binding</keyword>
<reference evidence="11 12" key="1">
    <citation type="submission" date="2018-11" db="EMBL/GenBank/DDBJ databases">
        <authorList>
            <consortium name="Pathogen Informatics"/>
        </authorList>
    </citation>
    <scope>NUCLEOTIDE SEQUENCE [LARGE SCALE GENOMIC DNA]</scope>
</reference>
<dbReference type="GO" id="GO:0016042">
    <property type="term" value="P:lipid catabolic process"/>
    <property type="evidence" value="ECO:0007669"/>
    <property type="project" value="InterPro"/>
</dbReference>
<dbReference type="EC" id="6.3.1.14" evidence="3 9"/>
<evidence type="ECO:0000259" key="10">
    <source>
        <dbReference type="Pfam" id="PF01902"/>
    </source>
</evidence>
<evidence type="ECO:0000256" key="4">
    <source>
        <dbReference type="ARBA" id="ARBA00018426"/>
    </source>
</evidence>
<evidence type="ECO:0000256" key="1">
    <source>
        <dbReference type="ARBA" id="ARBA00005156"/>
    </source>
</evidence>
<dbReference type="GO" id="GO:0017183">
    <property type="term" value="P:protein histidyl modification to diphthamide"/>
    <property type="evidence" value="ECO:0007669"/>
    <property type="project" value="UniProtKB-UniPathway"/>
</dbReference>
<comment type="pathway">
    <text evidence="1 9">Protein modification; peptidyl-diphthamide biosynthesis.</text>
</comment>
<dbReference type="GO" id="GO:0016787">
    <property type="term" value="F:hydrolase activity"/>
    <property type="evidence" value="ECO:0007669"/>
    <property type="project" value="InterPro"/>
</dbReference>
<dbReference type="CDD" id="cd01994">
    <property type="entry name" value="AANH_PF0828-like"/>
    <property type="match status" value="1"/>
</dbReference>
<comment type="function">
    <text evidence="9">Amidase that catalyzes the last step of diphthamide biosynthesis using ammonium and ATP.</text>
</comment>
<dbReference type="OrthoDB" id="686384at2759"/>
<protein>
    <recommendedName>
        <fullName evidence="4 9">Diphthine--ammonia ligase</fullName>
        <ecNumber evidence="3 9">6.3.1.14</ecNumber>
    </recommendedName>
</protein>
<accession>A0A3P8B0Z9</accession>
<evidence type="ECO:0000313" key="13">
    <source>
        <dbReference type="WBParaSite" id="HPBE_0001808701-mRNA-1"/>
    </source>
</evidence>
<dbReference type="PANTHER" id="PTHR12196">
    <property type="entry name" value="DOMAIN OF UNKNOWN FUNCTION 71 DUF71 -CONTAINING PROTEIN"/>
    <property type="match status" value="1"/>
</dbReference>
<dbReference type="Pfam" id="PF01902">
    <property type="entry name" value="Diphthami_syn_2"/>
    <property type="match status" value="1"/>
</dbReference>
<dbReference type="PIRSF" id="PIRSF039123">
    <property type="entry name" value="Diphthamide_synthase"/>
    <property type="match status" value="1"/>
</dbReference>
<proteinExistence type="inferred from homology"/>
<sequence>MDVVGLISGGKDSCYNMMCAVEAGNRVVALANLHPGDRGELDSYMYQSVGSEGIEMIAESMGLPLYRKEIKGTPINQAFDYSTTKGDEVEDLYELLKDVKEHHPSVQGVSVGAILSSYQKLRVEDVCRRLGLTPLCYLWERDQEKLLADMLRNELNAILIKVAAVGLNRNHLGRTLSEMSPLLSKLHAQYGVHPCGEGGEYETFVLDCPLFRRAIHVDESEVRIGLSLFAGCV</sequence>
<comment type="similarity">
    <text evidence="2 9">Belongs to the Diphthine--ammonia ligase family.</text>
</comment>
<dbReference type="Gene3D" id="3.40.50.620">
    <property type="entry name" value="HUPs"/>
    <property type="match status" value="1"/>
</dbReference>
<evidence type="ECO:0000256" key="2">
    <source>
        <dbReference type="ARBA" id="ARBA00008496"/>
    </source>
</evidence>
<dbReference type="Proteomes" id="UP000050761">
    <property type="component" value="Unassembled WGS sequence"/>
</dbReference>
<dbReference type="InterPro" id="IPR002761">
    <property type="entry name" value="Diphthami_syn_dom"/>
</dbReference>
<dbReference type="EMBL" id="UZAH01030455">
    <property type="protein sequence ID" value="VDP10620.1"/>
    <property type="molecule type" value="Genomic_DNA"/>
</dbReference>
<dbReference type="NCBIfam" id="TIGR00290">
    <property type="entry name" value="MJ0570_dom"/>
    <property type="match status" value="1"/>
</dbReference>